<accession>A0ABC8U281</accession>
<dbReference type="PANTHER" id="PTHR33513:SF4">
    <property type="entry name" value="GB|AAF04428.1"/>
    <property type="match status" value="1"/>
</dbReference>
<dbReference type="PANTHER" id="PTHR33513">
    <property type="entry name" value="OS06G0523300 PROTEIN"/>
    <property type="match status" value="1"/>
</dbReference>
<comment type="caution">
    <text evidence="3">The sequence shown here is derived from an EMBL/GenBank/DDBJ whole genome shotgun (WGS) entry which is preliminary data.</text>
</comment>
<dbReference type="InterPro" id="IPR056139">
    <property type="entry name" value="DUF7722"/>
</dbReference>
<dbReference type="AlphaFoldDB" id="A0ABC8U281"/>
<evidence type="ECO:0000313" key="3">
    <source>
        <dbReference type="EMBL" id="CAK9173831.1"/>
    </source>
</evidence>
<sequence>MATISTEIEIGIEIETRDTSSRECFLTYTVPGGRQVTGNEKQYCTFRMPLHYPSYKKTDYENMSEWKLDCLLKEYGLPVIGDVNQKRKFAMGAFLWPDQYE</sequence>
<feature type="domain" description="DUF7722" evidence="1">
    <location>
        <begin position="52"/>
        <end position="97"/>
    </location>
</feature>
<dbReference type="EMBL" id="CAUOFW020001392">
    <property type="protein sequence ID" value="CAK9144436.1"/>
    <property type="molecule type" value="Genomic_DNA"/>
</dbReference>
<evidence type="ECO:0000259" key="1">
    <source>
        <dbReference type="Pfam" id="PF24847"/>
    </source>
</evidence>
<organism evidence="3 4">
    <name type="scientific">Ilex paraguariensis</name>
    <name type="common">yerba mate</name>
    <dbReference type="NCBI Taxonomy" id="185542"/>
    <lineage>
        <taxon>Eukaryota</taxon>
        <taxon>Viridiplantae</taxon>
        <taxon>Streptophyta</taxon>
        <taxon>Embryophyta</taxon>
        <taxon>Tracheophyta</taxon>
        <taxon>Spermatophyta</taxon>
        <taxon>Magnoliopsida</taxon>
        <taxon>eudicotyledons</taxon>
        <taxon>Gunneridae</taxon>
        <taxon>Pentapetalae</taxon>
        <taxon>asterids</taxon>
        <taxon>campanulids</taxon>
        <taxon>Aquifoliales</taxon>
        <taxon>Aquifoliaceae</taxon>
        <taxon>Ilex</taxon>
    </lineage>
</organism>
<dbReference type="Pfam" id="PF24847">
    <property type="entry name" value="DUF7722"/>
    <property type="match status" value="1"/>
</dbReference>
<protein>
    <recommendedName>
        <fullName evidence="1">DUF7722 domain-containing protein</fullName>
    </recommendedName>
</protein>
<keyword evidence="4" id="KW-1185">Reference proteome</keyword>
<evidence type="ECO:0000313" key="2">
    <source>
        <dbReference type="EMBL" id="CAK9144436.1"/>
    </source>
</evidence>
<proteinExistence type="predicted"/>
<dbReference type="Proteomes" id="UP001642360">
    <property type="component" value="Unassembled WGS sequence"/>
</dbReference>
<gene>
    <name evidence="2" type="ORF">ILEXP_LOCUS12190</name>
    <name evidence="3" type="ORF">ILEXP_LOCUS43566</name>
</gene>
<dbReference type="EMBL" id="CAUOFW020006225">
    <property type="protein sequence ID" value="CAK9173831.1"/>
    <property type="molecule type" value="Genomic_DNA"/>
</dbReference>
<evidence type="ECO:0000313" key="4">
    <source>
        <dbReference type="Proteomes" id="UP001642360"/>
    </source>
</evidence>
<name>A0ABC8U281_9AQUA</name>
<reference evidence="3 4" key="1">
    <citation type="submission" date="2024-02" db="EMBL/GenBank/DDBJ databases">
        <authorList>
            <person name="Vignale AGUSTIN F."/>
            <person name="Sosa J E."/>
            <person name="Modenutti C."/>
        </authorList>
    </citation>
    <scope>NUCLEOTIDE SEQUENCE [LARGE SCALE GENOMIC DNA]</scope>
</reference>